<dbReference type="EMBL" id="JBHLVF010000011">
    <property type="protein sequence ID" value="MFC0391527.1"/>
    <property type="molecule type" value="Genomic_DNA"/>
</dbReference>
<protein>
    <submittedName>
        <fullName evidence="1">Alkaline phosphatase family protein</fullName>
    </submittedName>
</protein>
<accession>A0ABV6J6M8</accession>
<keyword evidence="2" id="KW-1185">Reference proteome</keyword>
<evidence type="ECO:0000313" key="1">
    <source>
        <dbReference type="EMBL" id="MFC0391527.1"/>
    </source>
</evidence>
<comment type="caution">
    <text evidence="1">The sequence shown here is derived from an EMBL/GenBank/DDBJ whole genome shotgun (WGS) entry which is preliminary data.</text>
</comment>
<dbReference type="Gene3D" id="3.40.720.10">
    <property type="entry name" value="Alkaline Phosphatase, subunit A"/>
    <property type="match status" value="1"/>
</dbReference>
<name>A0ABV6J6M8_9BACL</name>
<organism evidence="1 2">
    <name type="scientific">Paenibacillus mendelii</name>
    <dbReference type="NCBI Taxonomy" id="206163"/>
    <lineage>
        <taxon>Bacteria</taxon>
        <taxon>Bacillati</taxon>
        <taxon>Bacillota</taxon>
        <taxon>Bacilli</taxon>
        <taxon>Bacillales</taxon>
        <taxon>Paenibacillaceae</taxon>
        <taxon>Paenibacillus</taxon>
    </lineage>
</organism>
<sequence length="534" mass="59574">MPDKRLLILLIVVVITACSQHEKKPKEQDLLTIKSKSQHTAPAKKVILIVADSLMSHSIERGIAQNELPALQFLMKHGRYYNDVVSSFPTMSVTIDSTLLTGTYPDNHHVPGLTWYSADEHKVINYGTGPTEVLRQGMDEVLFDALVHLNSSHLNPKTLTIYERLAKLGRTTGSINGLIYRGTEDHKLSLPRWLQWPTSLPAEITVKGPDFMTFGALSNPMSGKLRLPNGPTQKLGFNNDYAIKVLNELIRTRTLPDFLYVYLPDLDQKMHRNGPNEFDGVVAIDRQLQSVLQAFGSPSQALKEAILIVVGDSGMSQILETRENPVVDLPKLLQTYQVLRTGDAITEETDIVLAVNETMSYVYKLHEKDSLRAIADVLREEPRLDLIVWKEDGWVHAVQAGTAKELRFKATGMVKDRYGQSWTVQGDNQVLDLQVNVPAHTVEYGRYPDGLRRLWGALHSHKSDYLVVTAKPGYELSDLSSPHHKGGGGHGSLVVEESLVPLLIAGTDQQPATLRLKDLQPYLIKLLSERAKSP</sequence>
<dbReference type="Proteomes" id="UP001589818">
    <property type="component" value="Unassembled WGS sequence"/>
</dbReference>
<dbReference type="Pfam" id="PF01663">
    <property type="entry name" value="Phosphodiest"/>
    <property type="match status" value="1"/>
</dbReference>
<proteinExistence type="predicted"/>
<reference evidence="1 2" key="1">
    <citation type="submission" date="2024-09" db="EMBL/GenBank/DDBJ databases">
        <authorList>
            <person name="Sun Q."/>
            <person name="Mori K."/>
        </authorList>
    </citation>
    <scope>NUCLEOTIDE SEQUENCE [LARGE SCALE GENOMIC DNA]</scope>
    <source>
        <strain evidence="1 2">CCM 4839</strain>
    </source>
</reference>
<evidence type="ECO:0000313" key="2">
    <source>
        <dbReference type="Proteomes" id="UP001589818"/>
    </source>
</evidence>
<dbReference type="PROSITE" id="PS51257">
    <property type="entry name" value="PROKAR_LIPOPROTEIN"/>
    <property type="match status" value="1"/>
</dbReference>
<gene>
    <name evidence="1" type="ORF">ACFFJ8_09085</name>
</gene>
<dbReference type="PANTHER" id="PTHR10151:SF120">
    <property type="entry name" value="BIS(5'-ADENOSYL)-TRIPHOSPHATASE"/>
    <property type="match status" value="1"/>
</dbReference>
<dbReference type="SUPFAM" id="SSF53649">
    <property type="entry name" value="Alkaline phosphatase-like"/>
    <property type="match status" value="1"/>
</dbReference>
<dbReference type="InterPro" id="IPR002591">
    <property type="entry name" value="Phosphodiest/P_Trfase"/>
</dbReference>
<dbReference type="RefSeq" id="WP_256555360.1">
    <property type="nucleotide sequence ID" value="NZ_JANHOF010000006.1"/>
</dbReference>
<dbReference type="InterPro" id="IPR017850">
    <property type="entry name" value="Alkaline_phosphatase_core_sf"/>
</dbReference>
<dbReference type="PANTHER" id="PTHR10151">
    <property type="entry name" value="ECTONUCLEOTIDE PYROPHOSPHATASE/PHOSPHODIESTERASE"/>
    <property type="match status" value="1"/>
</dbReference>